<dbReference type="AlphaFoldDB" id="A0A1B6LNG2"/>
<evidence type="ECO:0000256" key="1">
    <source>
        <dbReference type="SAM" id="SignalP"/>
    </source>
</evidence>
<feature type="chain" id="PRO_5008587515" description="Lipocalin/cytosolic fatty-acid binding domain-containing protein" evidence="1">
    <location>
        <begin position="23"/>
        <end position="189"/>
    </location>
</feature>
<protein>
    <recommendedName>
        <fullName evidence="3">Lipocalin/cytosolic fatty-acid binding domain-containing protein</fullName>
    </recommendedName>
</protein>
<organism evidence="2">
    <name type="scientific">Graphocephala atropunctata</name>
    <dbReference type="NCBI Taxonomy" id="36148"/>
    <lineage>
        <taxon>Eukaryota</taxon>
        <taxon>Metazoa</taxon>
        <taxon>Ecdysozoa</taxon>
        <taxon>Arthropoda</taxon>
        <taxon>Hexapoda</taxon>
        <taxon>Insecta</taxon>
        <taxon>Pterygota</taxon>
        <taxon>Neoptera</taxon>
        <taxon>Paraneoptera</taxon>
        <taxon>Hemiptera</taxon>
        <taxon>Auchenorrhyncha</taxon>
        <taxon>Membracoidea</taxon>
        <taxon>Cicadellidae</taxon>
        <taxon>Cicadellinae</taxon>
        <taxon>Cicadellini</taxon>
        <taxon>Graphocephala</taxon>
    </lineage>
</organism>
<feature type="signal peptide" evidence="1">
    <location>
        <begin position="1"/>
        <end position="22"/>
    </location>
</feature>
<gene>
    <name evidence="2" type="ORF">g.7878</name>
</gene>
<keyword evidence="1" id="KW-0732">Signal</keyword>
<proteinExistence type="predicted"/>
<reference evidence="2" key="1">
    <citation type="submission" date="2015-11" db="EMBL/GenBank/DDBJ databases">
        <title>De novo transcriptome assembly of four potential Pierce s Disease insect vectors from Arizona vineyards.</title>
        <authorList>
            <person name="Tassone E.E."/>
        </authorList>
    </citation>
    <scope>NUCLEOTIDE SEQUENCE</scope>
</reference>
<sequence length="189" mass="20850">MEFLRVCFCIVLTIGFSHWGKAAKCDPEIIAKIEQLWNGNIPTNIIDNALNNGKEIVTRATLNYYLNGTTCVYSFFSKGATSNESRVFIAYVMENGNTTPRDLPIQEIDGTTYDPTTGTTRYHVCTEGGMTALYPCTVDGEEGDAKGLVKISYRETKNPNQAQYLIEKGVQCLASVGVYAVEELPLCCC</sequence>
<evidence type="ECO:0008006" key="3">
    <source>
        <dbReference type="Google" id="ProtNLM"/>
    </source>
</evidence>
<name>A0A1B6LNG2_9HEMI</name>
<dbReference type="EMBL" id="GEBQ01014712">
    <property type="protein sequence ID" value="JAT25265.1"/>
    <property type="molecule type" value="Transcribed_RNA"/>
</dbReference>
<accession>A0A1B6LNG2</accession>
<evidence type="ECO:0000313" key="2">
    <source>
        <dbReference type="EMBL" id="JAT25265.1"/>
    </source>
</evidence>